<dbReference type="RefSeq" id="XP_001806406.1">
    <property type="nucleotide sequence ID" value="XM_001806354.1"/>
</dbReference>
<evidence type="ECO:0000313" key="2">
    <source>
        <dbReference type="Proteomes" id="UP000001055"/>
    </source>
</evidence>
<dbReference type="KEGG" id="pno:SNOG_16283"/>
<dbReference type="EMBL" id="CH445369">
    <property type="protein sequence ID" value="EAT76269.2"/>
    <property type="molecule type" value="Genomic_DNA"/>
</dbReference>
<dbReference type="AlphaFoldDB" id="Q0TVX0"/>
<accession>Q0TVX0</accession>
<reference evidence="2" key="1">
    <citation type="journal article" date="2007" name="Plant Cell">
        <title>Dothideomycete-plant interactions illuminated by genome sequencing and EST analysis of the wheat pathogen Stagonospora nodorum.</title>
        <authorList>
            <person name="Hane J.K."/>
            <person name="Lowe R.G."/>
            <person name="Solomon P.S."/>
            <person name="Tan K.C."/>
            <person name="Schoch C.L."/>
            <person name="Spatafora J.W."/>
            <person name="Crous P.W."/>
            <person name="Kodira C."/>
            <person name="Birren B.W."/>
            <person name="Galagan J.E."/>
            <person name="Torriani S.F."/>
            <person name="McDonald B.A."/>
            <person name="Oliver R.P."/>
        </authorList>
    </citation>
    <scope>NUCLEOTIDE SEQUENCE [LARGE SCALE GENOMIC DNA]</scope>
    <source>
        <strain evidence="2">SN15 / ATCC MYA-4574 / FGSC 10173</strain>
    </source>
</reference>
<proteinExistence type="predicted"/>
<dbReference type="InParanoid" id="Q0TVX0"/>
<sequence>MARKTTYNESTILYDITSMSVQMRKMVYNCATTQASSGRKVIASAGVDRVQEAFALEADRFADIFVNPNVDLAKGTYTNQTKMIVKYDTEKPMKPGNILVFQGTIKSLMEADGVLDCLSASPITFVFSFSMSFCIEAIKTPQSLDVPVYGCGLTHDRIYPRHVADGVEQFSASTYLEPIMYSDSITGMKMAMGVMLWLNWESDADSRDIMKGRAIDLEDVSNKTFEVMGDGFPSLSIAVVAITATFTAGYLTMTLVEDGLGFGQSQ</sequence>
<evidence type="ECO:0000313" key="1">
    <source>
        <dbReference type="EMBL" id="EAT76269.2"/>
    </source>
</evidence>
<name>Q0TVX0_PHANO</name>
<protein>
    <submittedName>
        <fullName evidence="1">Uncharacterized protein</fullName>
    </submittedName>
</protein>
<organism evidence="1 2">
    <name type="scientific">Phaeosphaeria nodorum (strain SN15 / ATCC MYA-4574 / FGSC 10173)</name>
    <name type="common">Glume blotch fungus</name>
    <name type="synonym">Parastagonospora nodorum</name>
    <dbReference type="NCBI Taxonomy" id="321614"/>
    <lineage>
        <taxon>Eukaryota</taxon>
        <taxon>Fungi</taxon>
        <taxon>Dikarya</taxon>
        <taxon>Ascomycota</taxon>
        <taxon>Pezizomycotina</taxon>
        <taxon>Dothideomycetes</taxon>
        <taxon>Pleosporomycetidae</taxon>
        <taxon>Pleosporales</taxon>
        <taxon>Pleosporineae</taxon>
        <taxon>Phaeosphaeriaceae</taxon>
        <taxon>Parastagonospora</taxon>
    </lineage>
</organism>
<dbReference type="Proteomes" id="UP000001055">
    <property type="component" value="Unassembled WGS sequence"/>
</dbReference>
<dbReference type="HOGENOM" id="CLU_1046268_0_0_1"/>
<gene>
    <name evidence="1" type="ORF">SNOG_16283</name>
</gene>
<dbReference type="GeneID" id="5983337"/>